<organism evidence="2 3">
    <name type="scientific">Pleurodeles waltl</name>
    <name type="common">Iberian ribbed newt</name>
    <dbReference type="NCBI Taxonomy" id="8319"/>
    <lineage>
        <taxon>Eukaryota</taxon>
        <taxon>Metazoa</taxon>
        <taxon>Chordata</taxon>
        <taxon>Craniata</taxon>
        <taxon>Vertebrata</taxon>
        <taxon>Euteleostomi</taxon>
        <taxon>Amphibia</taxon>
        <taxon>Batrachia</taxon>
        <taxon>Caudata</taxon>
        <taxon>Salamandroidea</taxon>
        <taxon>Salamandridae</taxon>
        <taxon>Pleurodelinae</taxon>
        <taxon>Pleurodeles</taxon>
    </lineage>
</organism>
<feature type="compositionally biased region" description="Basic and acidic residues" evidence="1">
    <location>
        <begin position="40"/>
        <end position="74"/>
    </location>
</feature>
<dbReference type="EMBL" id="JANPWB010000010">
    <property type="protein sequence ID" value="KAJ1141244.1"/>
    <property type="molecule type" value="Genomic_DNA"/>
</dbReference>
<feature type="compositionally biased region" description="Basic residues" evidence="1">
    <location>
        <begin position="26"/>
        <end position="36"/>
    </location>
</feature>
<comment type="caution">
    <text evidence="2">The sequence shown here is derived from an EMBL/GenBank/DDBJ whole genome shotgun (WGS) entry which is preliminary data.</text>
</comment>
<evidence type="ECO:0000313" key="2">
    <source>
        <dbReference type="EMBL" id="KAJ1141244.1"/>
    </source>
</evidence>
<sequence length="140" mass="15228">MSSGREPIGLDFRVTVGRNRPFTPSPHRRTRRRGKNAAKTVREKAAATAREKTAASEREKVVKDPRTAEDRKAGEASVAVFAVESGEDTGTPAALQDSVEDQEAVHQNPGHTLGRAWLQQVCGVGLTKIKRKEGGKREGE</sequence>
<reference evidence="2" key="1">
    <citation type="journal article" date="2022" name="bioRxiv">
        <title>Sequencing and chromosome-scale assembly of the giantPleurodeles waltlgenome.</title>
        <authorList>
            <person name="Brown T."/>
            <person name="Elewa A."/>
            <person name="Iarovenko S."/>
            <person name="Subramanian E."/>
            <person name="Araus A.J."/>
            <person name="Petzold A."/>
            <person name="Susuki M."/>
            <person name="Suzuki K.-i.T."/>
            <person name="Hayashi T."/>
            <person name="Toyoda A."/>
            <person name="Oliveira C."/>
            <person name="Osipova E."/>
            <person name="Leigh N.D."/>
            <person name="Simon A."/>
            <person name="Yun M.H."/>
        </authorList>
    </citation>
    <scope>NUCLEOTIDE SEQUENCE</scope>
    <source>
        <strain evidence="2">20211129_DDA</strain>
        <tissue evidence="2">Liver</tissue>
    </source>
</reference>
<feature type="region of interest" description="Disordered" evidence="1">
    <location>
        <begin position="16"/>
        <end position="75"/>
    </location>
</feature>
<dbReference type="Proteomes" id="UP001066276">
    <property type="component" value="Chromosome 6"/>
</dbReference>
<evidence type="ECO:0000313" key="3">
    <source>
        <dbReference type="Proteomes" id="UP001066276"/>
    </source>
</evidence>
<gene>
    <name evidence="2" type="ORF">NDU88_007578</name>
</gene>
<keyword evidence="3" id="KW-1185">Reference proteome</keyword>
<dbReference type="AlphaFoldDB" id="A0AAV7QQ97"/>
<proteinExistence type="predicted"/>
<evidence type="ECO:0000256" key="1">
    <source>
        <dbReference type="SAM" id="MobiDB-lite"/>
    </source>
</evidence>
<accession>A0AAV7QQ97</accession>
<protein>
    <submittedName>
        <fullName evidence="2">Uncharacterized protein</fullName>
    </submittedName>
</protein>
<name>A0AAV7QQ97_PLEWA</name>